<accession>A0ABX7S7L7</accession>
<feature type="transmembrane region" description="Helical" evidence="1">
    <location>
        <begin position="78"/>
        <end position="100"/>
    </location>
</feature>
<evidence type="ECO:0000313" key="2">
    <source>
        <dbReference type="EMBL" id="QTA38572.1"/>
    </source>
</evidence>
<keyword evidence="1" id="KW-0812">Transmembrane</keyword>
<dbReference type="Pfam" id="PF22765">
    <property type="entry name" value="DUF7010"/>
    <property type="match status" value="1"/>
</dbReference>
<keyword evidence="1" id="KW-1133">Transmembrane helix</keyword>
<organism evidence="2 3">
    <name type="scientific">Thermosipho ferrireducens</name>
    <dbReference type="NCBI Taxonomy" id="2571116"/>
    <lineage>
        <taxon>Bacteria</taxon>
        <taxon>Thermotogati</taxon>
        <taxon>Thermotogota</taxon>
        <taxon>Thermotogae</taxon>
        <taxon>Thermotogales</taxon>
        <taxon>Fervidobacteriaceae</taxon>
        <taxon>Thermosipho</taxon>
    </lineage>
</organism>
<dbReference type="RefSeq" id="WP_207567289.1">
    <property type="nucleotide sequence ID" value="NZ_CP071446.1"/>
</dbReference>
<proteinExistence type="predicted"/>
<dbReference type="EMBL" id="CP071446">
    <property type="protein sequence ID" value="QTA38572.1"/>
    <property type="molecule type" value="Genomic_DNA"/>
</dbReference>
<feature type="transmembrane region" description="Helical" evidence="1">
    <location>
        <begin position="129"/>
        <end position="146"/>
    </location>
</feature>
<feature type="transmembrane region" description="Helical" evidence="1">
    <location>
        <begin position="106"/>
        <end position="124"/>
    </location>
</feature>
<protein>
    <submittedName>
        <fullName evidence="2">Uncharacterized protein</fullName>
    </submittedName>
</protein>
<gene>
    <name evidence="2" type="ORF">JYK00_03400</name>
</gene>
<keyword evidence="3" id="KW-1185">Reference proteome</keyword>
<feature type="transmembrane region" description="Helical" evidence="1">
    <location>
        <begin position="47"/>
        <end position="66"/>
    </location>
</feature>
<sequence length="184" mass="21356">MNLKELKEELSVKCKNGVAFLSSAVVVWAVMLMILVSKFTLETKNSLILWSTALLFPLAMAFSKLFKAQWKVDSNPLSILGFYLNIAQLVYYPIVVWAMIRRPEEMIIFLGIITSAHLFPYGWYYNTKVYMIMSIFMSVSILLIGLRTDVETLWIIPLFMISFLVILVVLLYKDYMRKERISKS</sequence>
<reference evidence="2 3" key="1">
    <citation type="submission" date="2021-03" db="EMBL/GenBank/DDBJ databases">
        <title>Thermosipho ferrireducens sp.nov., an anaerobic thermophilic iron-reducing bacterium isolated from a deep-sea hydrothermal sulfide deposits.</title>
        <authorList>
            <person name="Zeng X."/>
            <person name="Chen Y."/>
            <person name="Shao Z."/>
        </authorList>
    </citation>
    <scope>NUCLEOTIDE SEQUENCE [LARGE SCALE GENOMIC DNA]</scope>
    <source>
        <strain evidence="2 3">JL129W03</strain>
    </source>
</reference>
<keyword evidence="1" id="KW-0472">Membrane</keyword>
<dbReference type="InterPro" id="IPR053824">
    <property type="entry name" value="DUF7010"/>
</dbReference>
<feature type="transmembrane region" description="Helical" evidence="1">
    <location>
        <begin position="152"/>
        <end position="172"/>
    </location>
</feature>
<dbReference type="Proteomes" id="UP000671862">
    <property type="component" value="Chromosome"/>
</dbReference>
<evidence type="ECO:0000313" key="3">
    <source>
        <dbReference type="Proteomes" id="UP000671862"/>
    </source>
</evidence>
<evidence type="ECO:0000256" key="1">
    <source>
        <dbReference type="SAM" id="Phobius"/>
    </source>
</evidence>
<feature type="transmembrane region" description="Helical" evidence="1">
    <location>
        <begin position="20"/>
        <end position="41"/>
    </location>
</feature>
<name>A0ABX7S7L7_9BACT</name>